<evidence type="ECO:0000256" key="3">
    <source>
        <dbReference type="ARBA" id="ARBA00022827"/>
    </source>
</evidence>
<dbReference type="PANTHER" id="PTHR43884:SF20">
    <property type="entry name" value="ACYL-COA DEHYDROGENASE FADE28"/>
    <property type="match status" value="1"/>
</dbReference>
<evidence type="ECO:0000313" key="6">
    <source>
        <dbReference type="EMBL" id="RJG02655.1"/>
    </source>
</evidence>
<keyword evidence="7" id="KW-1185">Reference proteome</keyword>
<reference evidence="7" key="1">
    <citation type="submission" date="2018-09" db="EMBL/GenBank/DDBJ databases">
        <authorList>
            <person name="Zhu H."/>
        </authorList>
    </citation>
    <scope>NUCLEOTIDE SEQUENCE [LARGE SCALE GENOMIC DNA]</scope>
    <source>
        <strain evidence="7">K1S02-23</strain>
    </source>
</reference>
<keyword evidence="3" id="KW-0274">FAD</keyword>
<evidence type="ECO:0000313" key="7">
    <source>
        <dbReference type="Proteomes" id="UP000266327"/>
    </source>
</evidence>
<dbReference type="Pfam" id="PF00441">
    <property type="entry name" value="Acyl-CoA_dh_1"/>
    <property type="match status" value="1"/>
</dbReference>
<keyword evidence="4" id="KW-0560">Oxidoreductase</keyword>
<name>A0A3A3G4Q8_9BURK</name>
<accession>A0A3A3G4Q8</accession>
<evidence type="ECO:0000256" key="4">
    <source>
        <dbReference type="ARBA" id="ARBA00023002"/>
    </source>
</evidence>
<dbReference type="SUPFAM" id="SSF47203">
    <property type="entry name" value="Acyl-CoA dehydrogenase C-terminal domain-like"/>
    <property type="match status" value="1"/>
</dbReference>
<dbReference type="Proteomes" id="UP000266327">
    <property type="component" value="Unassembled WGS sequence"/>
</dbReference>
<comment type="caution">
    <text evidence="6">The sequence shown here is derived from an EMBL/GenBank/DDBJ whole genome shotgun (WGS) entry which is preliminary data.</text>
</comment>
<comment type="similarity">
    <text evidence="1">Belongs to the acyl-CoA dehydrogenase family.</text>
</comment>
<dbReference type="PANTHER" id="PTHR43884">
    <property type="entry name" value="ACYL-COA DEHYDROGENASE"/>
    <property type="match status" value="1"/>
</dbReference>
<dbReference type="AlphaFoldDB" id="A0A3A3G4Q8"/>
<dbReference type="GO" id="GO:0003995">
    <property type="term" value="F:acyl-CoA dehydrogenase activity"/>
    <property type="evidence" value="ECO:0007669"/>
    <property type="project" value="TreeGrafter"/>
</dbReference>
<feature type="domain" description="Acyl-CoA dehydrogenase/oxidase C-terminal" evidence="5">
    <location>
        <begin position="219"/>
        <end position="340"/>
    </location>
</feature>
<protein>
    <submittedName>
        <fullName evidence="6">Acyl-CoA dehydrogenase</fullName>
    </submittedName>
</protein>
<dbReference type="InterPro" id="IPR036250">
    <property type="entry name" value="AcylCo_DH-like_C"/>
</dbReference>
<dbReference type="InterPro" id="IPR009100">
    <property type="entry name" value="AcylCoA_DH/oxidase_NM_dom_sf"/>
</dbReference>
<evidence type="ECO:0000259" key="5">
    <source>
        <dbReference type="Pfam" id="PF00441"/>
    </source>
</evidence>
<dbReference type="Gene3D" id="1.20.140.10">
    <property type="entry name" value="Butyryl-CoA Dehydrogenase, subunit A, domain 3"/>
    <property type="match status" value="1"/>
</dbReference>
<proteinExistence type="inferred from homology"/>
<gene>
    <name evidence="6" type="ORF">D3878_14610</name>
</gene>
<keyword evidence="2" id="KW-0285">Flavoprotein</keyword>
<dbReference type="SUPFAM" id="SSF56645">
    <property type="entry name" value="Acyl-CoA dehydrogenase NM domain-like"/>
    <property type="match status" value="1"/>
</dbReference>
<dbReference type="EMBL" id="QYUQ01000002">
    <property type="protein sequence ID" value="RJG02655.1"/>
    <property type="molecule type" value="Genomic_DNA"/>
</dbReference>
<evidence type="ECO:0000256" key="1">
    <source>
        <dbReference type="ARBA" id="ARBA00009347"/>
    </source>
</evidence>
<dbReference type="InterPro" id="IPR009075">
    <property type="entry name" value="AcylCo_DH/oxidase_C"/>
</dbReference>
<organism evidence="6 7">
    <name type="scientific">Noviherbaspirillum sedimenti</name>
    <dbReference type="NCBI Taxonomy" id="2320865"/>
    <lineage>
        <taxon>Bacteria</taxon>
        <taxon>Pseudomonadati</taxon>
        <taxon>Pseudomonadota</taxon>
        <taxon>Betaproteobacteria</taxon>
        <taxon>Burkholderiales</taxon>
        <taxon>Oxalobacteraceae</taxon>
        <taxon>Noviherbaspirillum</taxon>
    </lineage>
</organism>
<sequence>MRWFMYKFVTDEHRMIGETARRLFSDLVAEDSAEIQHGMGRINSMQVGRALVDLGIFPSSADDSSMASALVQSLVALEAGAACLPFPVLENLVASAVRVQSSTPSIASSEVFFTLPGSDCDGHERLVMENGRLSGSARLVPYVDLATRTFAVAKQGNNTVLVEVNMVGNDIGRAQRRTVEIDYPVQDIIFKNSVGSVLAANTDSNTSLVKLFEQRSSLLAAAEIAGACRRMVGMTKEYLLTRTQFGQVLGANQALKHALSDCHVSVEALVASIEYAAAAIDAEDVDGEAAVCASKHFATTVGKSVAECALQLHGAIGYTMEFPLHRLMRRVYRLGVSHGSRPKQVNRLFDTFQRCA</sequence>
<evidence type="ECO:0000256" key="2">
    <source>
        <dbReference type="ARBA" id="ARBA00022630"/>
    </source>
</evidence>